<feature type="domain" description="DUF6895" evidence="1">
    <location>
        <begin position="13"/>
        <end position="291"/>
    </location>
</feature>
<protein>
    <recommendedName>
        <fullName evidence="1">DUF6895 domain-containing protein</fullName>
    </recommendedName>
</protein>
<dbReference type="GeneID" id="91414560"/>
<organism evidence="2 3">
    <name type="scientific">Streptomyces coeruleorubidus</name>
    <dbReference type="NCBI Taxonomy" id="116188"/>
    <lineage>
        <taxon>Bacteria</taxon>
        <taxon>Bacillati</taxon>
        <taxon>Actinomycetota</taxon>
        <taxon>Actinomycetes</taxon>
        <taxon>Kitasatosporales</taxon>
        <taxon>Streptomycetaceae</taxon>
        <taxon>Streptomyces</taxon>
    </lineage>
</organism>
<dbReference type="AlphaFoldDB" id="A0A5J6I1L3"/>
<gene>
    <name evidence="2" type="ORF">CP976_00310</name>
</gene>
<evidence type="ECO:0000259" key="1">
    <source>
        <dbReference type="Pfam" id="PF21836"/>
    </source>
</evidence>
<dbReference type="InterPro" id="IPR054190">
    <property type="entry name" value="DUF6895"/>
</dbReference>
<dbReference type="RefSeq" id="WP_150478456.1">
    <property type="nucleotide sequence ID" value="NZ_BMTB01000019.1"/>
</dbReference>
<reference evidence="2 3" key="1">
    <citation type="submission" date="2017-09" db="EMBL/GenBank/DDBJ databases">
        <authorList>
            <person name="Lee N."/>
            <person name="Cho B.-K."/>
        </authorList>
    </citation>
    <scope>NUCLEOTIDE SEQUENCE [LARGE SCALE GENOMIC DNA]</scope>
    <source>
        <strain evidence="2 3">ATCC 13740</strain>
    </source>
</reference>
<name>A0A5J6I1L3_STRC4</name>
<dbReference type="Proteomes" id="UP000326598">
    <property type="component" value="Chromosome"/>
</dbReference>
<dbReference type="EMBL" id="CP023694">
    <property type="protein sequence ID" value="QEV22795.1"/>
    <property type="molecule type" value="Genomic_DNA"/>
</dbReference>
<sequence length="320" mass="34868">MTTVAGIAQDMAARALTWLHANRRRGALGDGGIAGDPDAYKALTETALAACLVLRDGAAGSREAALARNLLDFCWDQLQEGALLYDRLLRHPLLTDALEGYAHFARAGYRHPGVERLIPHLAATGIVTLVEHVPNRRLAVANALRITGHGQALEAAQWETLARATWLGSTPAPWHIDWMTGYHLTHTVFHLTDWGARPDGLPEDVAAHLTRWLPVWIDIWTETCQFDLVGELLLVDSCLLHPHADPADWQCLAQRQHPDGLMPRDGNPVDDDPVIRFQEHQHTTIVAAVAGTVALTRALDRAGDGSGTGLLAPAHGDRPQ</sequence>
<dbReference type="Pfam" id="PF21836">
    <property type="entry name" value="DUF6895"/>
    <property type="match status" value="1"/>
</dbReference>
<dbReference type="KEGG" id="scoe:CP976_00310"/>
<accession>A0A5J6I1L3</accession>
<evidence type="ECO:0000313" key="2">
    <source>
        <dbReference type="EMBL" id="QEV22795.1"/>
    </source>
</evidence>
<proteinExistence type="predicted"/>
<evidence type="ECO:0000313" key="3">
    <source>
        <dbReference type="Proteomes" id="UP000326598"/>
    </source>
</evidence>